<organism evidence="1 2">
    <name type="scientific">Aspergillus tamarii</name>
    <dbReference type="NCBI Taxonomy" id="41984"/>
    <lineage>
        <taxon>Eukaryota</taxon>
        <taxon>Fungi</taxon>
        <taxon>Dikarya</taxon>
        <taxon>Ascomycota</taxon>
        <taxon>Pezizomycotina</taxon>
        <taxon>Eurotiomycetes</taxon>
        <taxon>Eurotiomycetidae</taxon>
        <taxon>Eurotiales</taxon>
        <taxon>Aspergillaceae</taxon>
        <taxon>Aspergillus</taxon>
        <taxon>Aspergillus subgen. Circumdati</taxon>
    </lineage>
</organism>
<evidence type="ECO:0000313" key="1">
    <source>
        <dbReference type="EMBL" id="KAE8155681.1"/>
    </source>
</evidence>
<sequence length="91" mass="10291">MPSLTILDSTYLSKNISTYYRPLSFELKRPLKGQEQLDLSVTSELDSFLPREKSNSTCVNFLQSYTASNGTLGCHNTTVFTCHRLWLNPGL</sequence>
<dbReference type="EMBL" id="ML738814">
    <property type="protein sequence ID" value="KAE8155681.1"/>
    <property type="molecule type" value="Genomic_DNA"/>
</dbReference>
<protein>
    <submittedName>
        <fullName evidence="1">Uncharacterized protein</fullName>
    </submittedName>
</protein>
<dbReference type="AlphaFoldDB" id="A0A5N6UBP3"/>
<dbReference type="OrthoDB" id="10616818at2759"/>
<name>A0A5N6UBP3_ASPTM</name>
<evidence type="ECO:0000313" key="2">
    <source>
        <dbReference type="Proteomes" id="UP000326950"/>
    </source>
</evidence>
<reference evidence="1 2" key="1">
    <citation type="submission" date="2019-04" db="EMBL/GenBank/DDBJ databases">
        <title>Friends and foes A comparative genomics study of 23 Aspergillus species from section Flavi.</title>
        <authorList>
            <consortium name="DOE Joint Genome Institute"/>
            <person name="Kjaerbolling I."/>
            <person name="Vesth T."/>
            <person name="Frisvad J.C."/>
            <person name="Nybo J.L."/>
            <person name="Theobald S."/>
            <person name="Kildgaard S."/>
            <person name="Isbrandt T."/>
            <person name="Kuo A."/>
            <person name="Sato A."/>
            <person name="Lyhne E.K."/>
            <person name="Kogle M.E."/>
            <person name="Wiebenga A."/>
            <person name="Kun R.S."/>
            <person name="Lubbers R.J."/>
            <person name="Makela M.R."/>
            <person name="Barry K."/>
            <person name="Chovatia M."/>
            <person name="Clum A."/>
            <person name="Daum C."/>
            <person name="Haridas S."/>
            <person name="He G."/>
            <person name="LaButti K."/>
            <person name="Lipzen A."/>
            <person name="Mondo S."/>
            <person name="Riley R."/>
            <person name="Salamov A."/>
            <person name="Simmons B.A."/>
            <person name="Magnuson J.K."/>
            <person name="Henrissat B."/>
            <person name="Mortensen U.H."/>
            <person name="Larsen T.O."/>
            <person name="Devries R.P."/>
            <person name="Grigoriev I.V."/>
            <person name="Machida M."/>
            <person name="Baker S.E."/>
            <person name="Andersen M.R."/>
        </authorList>
    </citation>
    <scope>NUCLEOTIDE SEQUENCE [LARGE SCALE GENOMIC DNA]</scope>
    <source>
        <strain evidence="1 2">CBS 117626</strain>
    </source>
</reference>
<keyword evidence="2" id="KW-1185">Reference proteome</keyword>
<gene>
    <name evidence="1" type="ORF">BDV40DRAFT_283161</name>
</gene>
<proteinExistence type="predicted"/>
<accession>A0A5N6UBP3</accession>
<dbReference type="Proteomes" id="UP000326950">
    <property type="component" value="Unassembled WGS sequence"/>
</dbReference>